<evidence type="ECO:0008006" key="4">
    <source>
        <dbReference type="Google" id="ProtNLM"/>
    </source>
</evidence>
<accession>A0ABW5E387</accession>
<keyword evidence="1" id="KW-0472">Membrane</keyword>
<name>A0ABW5E387_9BACT</name>
<gene>
    <name evidence="2" type="ORF">ACFSQZ_02535</name>
</gene>
<protein>
    <recommendedName>
        <fullName evidence="4">PA14 domain-containing protein</fullName>
    </recommendedName>
</protein>
<feature type="transmembrane region" description="Helical" evidence="1">
    <location>
        <begin position="24"/>
        <end position="47"/>
    </location>
</feature>
<keyword evidence="1" id="KW-1133">Transmembrane helix</keyword>
<evidence type="ECO:0000256" key="1">
    <source>
        <dbReference type="SAM" id="Phobius"/>
    </source>
</evidence>
<reference evidence="3" key="1">
    <citation type="journal article" date="2019" name="Int. J. Syst. Evol. Microbiol.">
        <title>The Global Catalogue of Microorganisms (GCM) 10K type strain sequencing project: providing services to taxonomists for standard genome sequencing and annotation.</title>
        <authorList>
            <consortium name="The Broad Institute Genomics Platform"/>
            <consortium name="The Broad Institute Genome Sequencing Center for Infectious Disease"/>
            <person name="Wu L."/>
            <person name="Ma J."/>
        </authorList>
    </citation>
    <scope>NUCLEOTIDE SEQUENCE [LARGE SCALE GENOMIC DNA]</scope>
    <source>
        <strain evidence="3">JCM 16545</strain>
    </source>
</reference>
<evidence type="ECO:0000313" key="3">
    <source>
        <dbReference type="Proteomes" id="UP001597297"/>
    </source>
</evidence>
<dbReference type="Proteomes" id="UP001597297">
    <property type="component" value="Unassembled WGS sequence"/>
</dbReference>
<keyword evidence="3" id="KW-1185">Reference proteome</keyword>
<comment type="caution">
    <text evidence="2">The sequence shown here is derived from an EMBL/GenBank/DDBJ whole genome shotgun (WGS) entry which is preliminary data.</text>
</comment>
<organism evidence="2 3">
    <name type="scientific">Rubritalea spongiae</name>
    <dbReference type="NCBI Taxonomy" id="430797"/>
    <lineage>
        <taxon>Bacteria</taxon>
        <taxon>Pseudomonadati</taxon>
        <taxon>Verrucomicrobiota</taxon>
        <taxon>Verrucomicrobiia</taxon>
        <taxon>Verrucomicrobiales</taxon>
        <taxon>Rubritaleaceae</taxon>
        <taxon>Rubritalea</taxon>
    </lineage>
</organism>
<evidence type="ECO:0000313" key="2">
    <source>
        <dbReference type="EMBL" id="MFD2275335.1"/>
    </source>
</evidence>
<dbReference type="RefSeq" id="WP_377095093.1">
    <property type="nucleotide sequence ID" value="NZ_JBHSJM010000001.1"/>
</dbReference>
<dbReference type="EMBL" id="JBHUJC010000003">
    <property type="protein sequence ID" value="MFD2275335.1"/>
    <property type="molecule type" value="Genomic_DNA"/>
</dbReference>
<proteinExistence type="predicted"/>
<sequence length="401" mass="43545">MSLHANISTEAQQALDSQKKKSTLYSILISLLICALLVIILSILVMATVNKKTPELIAYPVGISETTTIEKPEIVNEVSRKPTAPSQIASVIATDSSASMSVPTVDFSVNEASLDFGAGDDFGLGFDGDAWGSAGATGAAGGFGSNTKVLGTIQGHFYDFKQTADGEPNARYKPMSMASMRKKDGGSFSSVFRKIRNSNFSDSSFRGLYKAERPLYARYIAIPPSSADLAPKQFGQEGKVEPSNWLIHYQGKIKAPKNGTFRFVGQGDDIITVNLNRKSVFTSALINGPLPGTVTVKGNSTGPDVESWRRNVKLDYGAWFSVREGEELDIDLVISEAPGGQMYFGLMIEEKGAEYRKGKGGRDILPPFTMGHLEPEDKAAIKKFPNWEWELDNVPVFMATE</sequence>
<keyword evidence="1" id="KW-0812">Transmembrane</keyword>